<feature type="binding site" evidence="14">
    <location>
        <position position="228"/>
    </location>
    <ligand>
        <name>NADP(+)</name>
        <dbReference type="ChEBI" id="CHEBI:58349"/>
    </ligand>
</feature>
<dbReference type="InterPro" id="IPR024072">
    <property type="entry name" value="DHFR-like_dom_sf"/>
</dbReference>
<feature type="binding site" evidence="15">
    <location>
        <position position="112"/>
    </location>
    <ligand>
        <name>Zn(2+)</name>
        <dbReference type="ChEBI" id="CHEBI:29105"/>
        <note>catalytic</note>
    </ligand>
</feature>
<evidence type="ECO:0000313" key="19">
    <source>
        <dbReference type="Proteomes" id="UP000294547"/>
    </source>
</evidence>
<dbReference type="EC" id="1.1.1.193" evidence="12"/>
<dbReference type="Gene3D" id="3.40.430.10">
    <property type="entry name" value="Dihydrofolate Reductase, subunit A"/>
    <property type="match status" value="1"/>
</dbReference>
<keyword evidence="19" id="KW-1185">Reference proteome</keyword>
<evidence type="ECO:0000256" key="1">
    <source>
        <dbReference type="ARBA" id="ARBA00002151"/>
    </source>
</evidence>
<evidence type="ECO:0000256" key="2">
    <source>
        <dbReference type="ARBA" id="ARBA00004882"/>
    </source>
</evidence>
<dbReference type="EMBL" id="SNXY01000006">
    <property type="protein sequence ID" value="TDP86500.1"/>
    <property type="molecule type" value="Genomic_DNA"/>
</dbReference>
<dbReference type="RefSeq" id="WP_245515612.1">
    <property type="nucleotide sequence ID" value="NZ_BSPM01000008.1"/>
</dbReference>
<dbReference type="GO" id="GO:0008835">
    <property type="term" value="F:diaminohydroxyphosphoribosylaminopyrimidine deaminase activity"/>
    <property type="evidence" value="ECO:0007669"/>
    <property type="project" value="UniProtKB-EC"/>
</dbReference>
<evidence type="ECO:0000259" key="17">
    <source>
        <dbReference type="PROSITE" id="PS51747"/>
    </source>
</evidence>
<evidence type="ECO:0000256" key="16">
    <source>
        <dbReference type="SAM" id="MobiDB-lite"/>
    </source>
</evidence>
<dbReference type="GO" id="GO:0009231">
    <property type="term" value="P:riboflavin biosynthetic process"/>
    <property type="evidence" value="ECO:0007669"/>
    <property type="project" value="UniProtKB-UniPathway"/>
</dbReference>
<evidence type="ECO:0000256" key="4">
    <source>
        <dbReference type="ARBA" id="ARBA00005259"/>
    </source>
</evidence>
<keyword evidence="9 12" id="KW-0521">NADP</keyword>
<dbReference type="SUPFAM" id="SSF53597">
    <property type="entry name" value="Dihydrofolate reductase-like"/>
    <property type="match status" value="1"/>
</dbReference>
<evidence type="ECO:0000256" key="5">
    <source>
        <dbReference type="ARBA" id="ARBA00007417"/>
    </source>
</evidence>
<dbReference type="InterPro" id="IPR004794">
    <property type="entry name" value="Eubact_RibD"/>
</dbReference>
<dbReference type="Gene3D" id="3.40.140.10">
    <property type="entry name" value="Cytidine Deaminase, domain 2"/>
    <property type="match status" value="1"/>
</dbReference>
<name>A0A4R6RJ69_9HYPH</name>
<dbReference type="PANTHER" id="PTHR38011:SF7">
    <property type="entry name" value="2,5-DIAMINO-6-RIBOSYLAMINO-4(3H)-PYRIMIDINONE 5'-PHOSPHATE REDUCTASE"/>
    <property type="match status" value="1"/>
</dbReference>
<keyword evidence="12" id="KW-0378">Hydrolase</keyword>
<dbReference type="EC" id="3.5.4.26" evidence="12"/>
<accession>A0A4R6RJ69</accession>
<evidence type="ECO:0000256" key="15">
    <source>
        <dbReference type="PIRSR" id="PIRSR006769-3"/>
    </source>
</evidence>
<evidence type="ECO:0000256" key="13">
    <source>
        <dbReference type="PIRSR" id="PIRSR006769-1"/>
    </source>
</evidence>
<comment type="pathway">
    <text evidence="2 12">Cofactor biosynthesis; riboflavin biosynthesis; 5-amino-6-(D-ribitylamino)uracil from GTP: step 2/4.</text>
</comment>
<dbReference type="NCBIfam" id="TIGR00326">
    <property type="entry name" value="eubact_ribD"/>
    <property type="match status" value="1"/>
</dbReference>
<feature type="domain" description="CMP/dCMP-type deaminase" evidence="17">
    <location>
        <begin position="25"/>
        <end position="151"/>
    </location>
</feature>
<dbReference type="PROSITE" id="PS00903">
    <property type="entry name" value="CYT_DCMP_DEAMINASES_1"/>
    <property type="match status" value="1"/>
</dbReference>
<dbReference type="PIRSF" id="PIRSF006769">
    <property type="entry name" value="RibD"/>
    <property type="match status" value="1"/>
</dbReference>
<dbReference type="InterPro" id="IPR016193">
    <property type="entry name" value="Cytidine_deaminase-like"/>
</dbReference>
<feature type="binding site" evidence="14">
    <location>
        <position position="182"/>
    </location>
    <ligand>
        <name>NADP(+)</name>
        <dbReference type="ChEBI" id="CHEBI:58349"/>
    </ligand>
</feature>
<gene>
    <name evidence="18" type="ORF">EDD54_0377</name>
</gene>
<dbReference type="Pfam" id="PF01872">
    <property type="entry name" value="RibD_C"/>
    <property type="match status" value="1"/>
</dbReference>
<dbReference type="InterPro" id="IPR050765">
    <property type="entry name" value="Riboflavin_Biosynth_HTPR"/>
</dbReference>
<proteinExistence type="inferred from homology"/>
<feature type="region of interest" description="Disordered" evidence="16">
    <location>
        <begin position="1"/>
        <end position="24"/>
    </location>
</feature>
<evidence type="ECO:0000256" key="6">
    <source>
        <dbReference type="ARBA" id="ARBA00022619"/>
    </source>
</evidence>
<evidence type="ECO:0000256" key="10">
    <source>
        <dbReference type="ARBA" id="ARBA00023002"/>
    </source>
</evidence>
<feature type="binding site" evidence="14">
    <location>
        <position position="235"/>
    </location>
    <ligand>
        <name>substrate</name>
    </ligand>
</feature>
<keyword evidence="10 12" id="KW-0560">Oxidoreductase</keyword>
<evidence type="ECO:0000256" key="8">
    <source>
        <dbReference type="ARBA" id="ARBA00022833"/>
    </source>
</evidence>
<keyword evidence="11" id="KW-0511">Multifunctional enzyme</keyword>
<dbReference type="UniPathway" id="UPA00275">
    <property type="reaction ID" value="UER00401"/>
</dbReference>
<comment type="function">
    <text evidence="1 12">Converts 2,5-diamino-6-(ribosylamino)-4(3h)-pyrimidinone 5'-phosphate into 5-amino-6-(ribosylamino)-2,4(1h,3h)-pyrimidinedione 5'-phosphate.</text>
</comment>
<evidence type="ECO:0000256" key="11">
    <source>
        <dbReference type="ARBA" id="ARBA00023268"/>
    </source>
</evidence>
<sequence>MTSPIRHIAAAASPPREAAGRPDPETDRRFMAAAIALGRRNLGRAWPNPSVGAIVVRHGPGGPEVVARGTTAPGGRPHAEAVALTAAGEAARGATVYVTLEPCAHHGRTPPCSEALVAAGVARVVASVTDPDPRVAGRGFAHLEAHGIAVTRGVLAAEGAALHAGHVSRVRRGRPHLTLKLAVSADGAIGRVGAGQVAISGPLARAYAHGLRLSNDAIMVGVGTVLADDPELTCRLPGCEHRSPVRVVLDPAARTPPAAKVVRGASRVPTWIFVAPDAPDERIAALGAAGASVLVAPRAGEPHLSAGLDLADVLGQLGRAGITTLLAEGGARVARALVEADLVDEAAIVAAPVTVGEGGVPALAGLPLSRLLADPRYETLERRRLADDRLVRVGREETD</sequence>
<dbReference type="SUPFAM" id="SSF53927">
    <property type="entry name" value="Cytidine deaminase-like"/>
    <property type="match status" value="1"/>
</dbReference>
<organism evidence="18 19">
    <name type="scientific">Oharaeibacter diazotrophicus</name>
    <dbReference type="NCBI Taxonomy" id="1920512"/>
    <lineage>
        <taxon>Bacteria</taxon>
        <taxon>Pseudomonadati</taxon>
        <taxon>Pseudomonadota</taxon>
        <taxon>Alphaproteobacteria</taxon>
        <taxon>Hyphomicrobiales</taxon>
        <taxon>Pleomorphomonadaceae</taxon>
        <taxon>Oharaeibacter</taxon>
    </lineage>
</organism>
<comment type="similarity">
    <text evidence="5 12">In the C-terminal section; belongs to the HTP reductase family.</text>
</comment>
<comment type="catalytic activity">
    <reaction evidence="12">
        <text>2,5-diamino-6-hydroxy-4-(5-phosphoribosylamino)-pyrimidine + H2O + H(+) = 5-amino-6-(5-phospho-D-ribosylamino)uracil + NH4(+)</text>
        <dbReference type="Rhea" id="RHEA:21868"/>
        <dbReference type="ChEBI" id="CHEBI:15377"/>
        <dbReference type="ChEBI" id="CHEBI:15378"/>
        <dbReference type="ChEBI" id="CHEBI:28938"/>
        <dbReference type="ChEBI" id="CHEBI:58453"/>
        <dbReference type="ChEBI" id="CHEBI:58614"/>
        <dbReference type="EC" id="3.5.4.26"/>
    </reaction>
</comment>
<keyword evidence="7 12" id="KW-0479">Metal-binding</keyword>
<dbReference type="InterPro" id="IPR002125">
    <property type="entry name" value="CMP_dCMP_dom"/>
</dbReference>
<feature type="binding site" evidence="14">
    <location>
        <position position="212"/>
    </location>
    <ligand>
        <name>substrate</name>
    </ligand>
</feature>
<feature type="binding site" evidence="14">
    <location>
        <position position="328"/>
    </location>
    <ligand>
        <name>substrate</name>
    </ligand>
</feature>
<dbReference type="InterPro" id="IPR002734">
    <property type="entry name" value="RibDG_C"/>
</dbReference>
<evidence type="ECO:0000256" key="9">
    <source>
        <dbReference type="ARBA" id="ARBA00022857"/>
    </source>
</evidence>
<feature type="binding site" evidence="14">
    <location>
        <position position="232"/>
    </location>
    <ligand>
        <name>substrate</name>
    </ligand>
</feature>
<comment type="catalytic activity">
    <reaction evidence="12">
        <text>5-amino-6-(5-phospho-D-ribitylamino)uracil + NADP(+) = 5-amino-6-(5-phospho-D-ribosylamino)uracil + NADPH + H(+)</text>
        <dbReference type="Rhea" id="RHEA:17845"/>
        <dbReference type="ChEBI" id="CHEBI:15378"/>
        <dbReference type="ChEBI" id="CHEBI:57783"/>
        <dbReference type="ChEBI" id="CHEBI:58349"/>
        <dbReference type="ChEBI" id="CHEBI:58421"/>
        <dbReference type="ChEBI" id="CHEBI:58453"/>
        <dbReference type="EC" id="1.1.1.193"/>
    </reaction>
</comment>
<feature type="binding site" evidence="15">
    <location>
        <position position="103"/>
    </location>
    <ligand>
        <name>Zn(2+)</name>
        <dbReference type="ChEBI" id="CHEBI:29105"/>
        <note>catalytic</note>
    </ligand>
</feature>
<evidence type="ECO:0000256" key="14">
    <source>
        <dbReference type="PIRSR" id="PIRSR006769-2"/>
    </source>
</evidence>
<comment type="cofactor">
    <cofactor evidence="12 15">
        <name>Zn(2+)</name>
        <dbReference type="ChEBI" id="CHEBI:29105"/>
    </cofactor>
    <text evidence="12 15">Binds 1 zinc ion.</text>
</comment>
<protein>
    <recommendedName>
        <fullName evidence="12">Riboflavin biosynthesis protein RibD</fullName>
    </recommendedName>
    <domain>
        <recommendedName>
            <fullName evidence="12">Diaminohydroxyphosphoribosylaminopyrimidine deaminase</fullName>
            <shortName evidence="12">DRAP deaminase</shortName>
            <ecNumber evidence="12">3.5.4.26</ecNumber>
        </recommendedName>
        <alternativeName>
            <fullName evidence="12">Riboflavin-specific deaminase</fullName>
        </alternativeName>
    </domain>
    <domain>
        <recommendedName>
            <fullName evidence="12">5-amino-6-(5-phosphoribosylamino)uracil reductase</fullName>
            <ecNumber evidence="12">1.1.1.193</ecNumber>
        </recommendedName>
        <alternativeName>
            <fullName evidence="12">HTP reductase</fullName>
        </alternativeName>
    </domain>
</protein>
<dbReference type="PANTHER" id="PTHR38011">
    <property type="entry name" value="DIHYDROFOLATE REDUCTASE FAMILY PROTEIN (AFU_ORTHOLOGUE AFUA_8G06820)"/>
    <property type="match status" value="1"/>
</dbReference>
<evidence type="ECO:0000313" key="18">
    <source>
        <dbReference type="EMBL" id="TDP86500.1"/>
    </source>
</evidence>
<keyword evidence="8 12" id="KW-0862">Zinc</keyword>
<dbReference type="Proteomes" id="UP000294547">
    <property type="component" value="Unassembled WGS sequence"/>
</dbReference>
<feature type="binding site" evidence="14">
    <location>
        <position position="224"/>
    </location>
    <ligand>
        <name>NADP(+)</name>
        <dbReference type="ChEBI" id="CHEBI:58349"/>
    </ligand>
</feature>
<keyword evidence="6 12" id="KW-0686">Riboflavin biosynthesis</keyword>
<feature type="binding site" evidence="14">
    <location>
        <begin position="330"/>
        <end position="336"/>
    </location>
    <ligand>
        <name>NADP(+)</name>
        <dbReference type="ChEBI" id="CHEBI:58349"/>
    </ligand>
</feature>
<evidence type="ECO:0000256" key="12">
    <source>
        <dbReference type="PIRNR" id="PIRNR006769"/>
    </source>
</evidence>
<dbReference type="InterPro" id="IPR016192">
    <property type="entry name" value="APOBEC/CMP_deaminase_Zn-bd"/>
</dbReference>
<evidence type="ECO:0000256" key="7">
    <source>
        <dbReference type="ARBA" id="ARBA00022723"/>
    </source>
</evidence>
<feature type="active site" description="Proton donor" evidence="13">
    <location>
        <position position="80"/>
    </location>
</feature>
<dbReference type="AlphaFoldDB" id="A0A4R6RJ69"/>
<evidence type="ECO:0000256" key="3">
    <source>
        <dbReference type="ARBA" id="ARBA00004910"/>
    </source>
</evidence>
<feature type="binding site" evidence="15">
    <location>
        <position position="78"/>
    </location>
    <ligand>
        <name>Zn(2+)</name>
        <dbReference type="ChEBI" id="CHEBI:29105"/>
        <note>catalytic</note>
    </ligand>
</feature>
<comment type="caution">
    <text evidence="18">The sequence shown here is derived from an EMBL/GenBank/DDBJ whole genome shotgun (WGS) entry which is preliminary data.</text>
</comment>
<comment type="pathway">
    <text evidence="3 12">Cofactor biosynthesis; riboflavin biosynthesis; 5-amino-6-(D-ribitylamino)uracil from GTP: step 3/4.</text>
</comment>
<dbReference type="PROSITE" id="PS51747">
    <property type="entry name" value="CYT_DCMP_DEAMINASES_2"/>
    <property type="match status" value="1"/>
</dbReference>
<dbReference type="Pfam" id="PF00383">
    <property type="entry name" value="dCMP_cyt_deam_1"/>
    <property type="match status" value="1"/>
</dbReference>
<reference evidence="18 19" key="1">
    <citation type="submission" date="2019-03" db="EMBL/GenBank/DDBJ databases">
        <title>Genomic Encyclopedia of Type Strains, Phase IV (KMG-IV): sequencing the most valuable type-strain genomes for metagenomic binning, comparative biology and taxonomic classification.</title>
        <authorList>
            <person name="Goeker M."/>
        </authorList>
    </citation>
    <scope>NUCLEOTIDE SEQUENCE [LARGE SCALE GENOMIC DNA]</scope>
    <source>
        <strain evidence="18 19">DSM 102969</strain>
    </source>
</reference>
<dbReference type="GO" id="GO:0008270">
    <property type="term" value="F:zinc ion binding"/>
    <property type="evidence" value="ECO:0007669"/>
    <property type="project" value="InterPro"/>
</dbReference>
<comment type="similarity">
    <text evidence="4 12">In the N-terminal section; belongs to the cytidine and deoxycytidylate deaminase family.</text>
</comment>
<dbReference type="GO" id="GO:0008703">
    <property type="term" value="F:5-amino-6-(5-phosphoribosylamino)uracil reductase activity"/>
    <property type="evidence" value="ECO:0007669"/>
    <property type="project" value="UniProtKB-EC"/>
</dbReference>